<evidence type="ECO:0000313" key="3">
    <source>
        <dbReference type="Proteomes" id="UP000321827"/>
    </source>
</evidence>
<proteinExistence type="predicted"/>
<feature type="transmembrane region" description="Helical" evidence="1">
    <location>
        <begin position="201"/>
        <end position="221"/>
    </location>
</feature>
<dbReference type="RefSeq" id="WP_147145007.1">
    <property type="nucleotide sequence ID" value="NZ_BJXN01000002.1"/>
</dbReference>
<feature type="transmembrane region" description="Helical" evidence="1">
    <location>
        <begin position="25"/>
        <end position="49"/>
    </location>
</feature>
<reference evidence="2 3" key="1">
    <citation type="submission" date="2019-07" db="EMBL/GenBank/DDBJ databases">
        <title>Whole genome shotgun sequence of Oceanithermus desulfurans NBRC 100063.</title>
        <authorList>
            <person name="Hosoyama A."/>
            <person name="Uohara A."/>
            <person name="Ohji S."/>
            <person name="Ichikawa N."/>
        </authorList>
    </citation>
    <scope>NUCLEOTIDE SEQUENCE [LARGE SCALE GENOMIC DNA]</scope>
    <source>
        <strain evidence="2 3">NBRC 100063</strain>
    </source>
</reference>
<dbReference type="Pfam" id="PF06182">
    <property type="entry name" value="ABC2_membrane_6"/>
    <property type="match status" value="1"/>
</dbReference>
<sequence length="259" mass="28342">MRYLRLIGIFWAASAAARMEYRAAFAVSIVAAFVETGGKLFGVYLFYASGYDLGGWRWQEALLVLGLAQMVDAFFVLIFQPNLRRISEMVQDGTLDFVLLKPVDSQFWMSVQQVGVVGLPYLALALGVVGYAGAASGLSPAGWLVLAVAAAGALLLAYALAFLFATTSIWFVKIFNVVFFLSSMIWSAQYPVQAYARPFRLFLTFVLPVYFMTTAPAELALGRAAGGASWAIFLVALGLFALSRAFWRFALRFYTSASS</sequence>
<feature type="transmembrane region" description="Helical" evidence="1">
    <location>
        <begin position="107"/>
        <end position="131"/>
    </location>
</feature>
<protein>
    <submittedName>
        <fullName evidence="2">ABC transporter permease</fullName>
    </submittedName>
</protein>
<evidence type="ECO:0000313" key="2">
    <source>
        <dbReference type="EMBL" id="GEM88814.1"/>
    </source>
</evidence>
<keyword evidence="1" id="KW-0812">Transmembrane</keyword>
<keyword evidence="1" id="KW-1133">Transmembrane helix</keyword>
<feature type="transmembrane region" description="Helical" evidence="1">
    <location>
        <begin position="170"/>
        <end position="189"/>
    </location>
</feature>
<dbReference type="AlphaFoldDB" id="A0A511RGN7"/>
<dbReference type="InterPro" id="IPR010390">
    <property type="entry name" value="ABC-2_transporter-like"/>
</dbReference>
<dbReference type="PANTHER" id="PTHR36833:SF2">
    <property type="entry name" value="SLR0610 PROTEIN"/>
    <property type="match status" value="1"/>
</dbReference>
<feature type="transmembrane region" description="Helical" evidence="1">
    <location>
        <begin position="61"/>
        <end position="79"/>
    </location>
</feature>
<keyword evidence="1" id="KW-0472">Membrane</keyword>
<accession>A0A511RGN7</accession>
<gene>
    <name evidence="2" type="ORF">ODE01S_02480</name>
</gene>
<evidence type="ECO:0000256" key="1">
    <source>
        <dbReference type="SAM" id="Phobius"/>
    </source>
</evidence>
<dbReference type="OrthoDB" id="3818833at2"/>
<dbReference type="Proteomes" id="UP000321827">
    <property type="component" value="Unassembled WGS sequence"/>
</dbReference>
<organism evidence="2 3">
    <name type="scientific">Oceanithermus desulfurans NBRC 100063</name>
    <dbReference type="NCBI Taxonomy" id="1227550"/>
    <lineage>
        <taxon>Bacteria</taxon>
        <taxon>Thermotogati</taxon>
        <taxon>Deinococcota</taxon>
        <taxon>Deinococci</taxon>
        <taxon>Thermales</taxon>
        <taxon>Thermaceae</taxon>
        <taxon>Oceanithermus</taxon>
    </lineage>
</organism>
<feature type="transmembrane region" description="Helical" evidence="1">
    <location>
        <begin position="143"/>
        <end position="164"/>
    </location>
</feature>
<feature type="transmembrane region" description="Helical" evidence="1">
    <location>
        <begin position="227"/>
        <end position="247"/>
    </location>
</feature>
<name>A0A511RGN7_9DEIN</name>
<dbReference type="EMBL" id="BJXN01000002">
    <property type="protein sequence ID" value="GEM88814.1"/>
    <property type="molecule type" value="Genomic_DNA"/>
</dbReference>
<comment type="caution">
    <text evidence="2">The sequence shown here is derived from an EMBL/GenBank/DDBJ whole genome shotgun (WGS) entry which is preliminary data.</text>
</comment>
<dbReference type="PANTHER" id="PTHR36833">
    <property type="entry name" value="SLR0610 PROTEIN-RELATED"/>
    <property type="match status" value="1"/>
</dbReference>